<accession>A0A5B7H074</accession>
<sequence>MLVQDECTVETEFPNRWHIALQEDGNLPKQPTLEEYNDLEDERDAYLITMIVFIIAFVCAGGFAAFFFRKK</sequence>
<comment type="caution">
    <text evidence="2">The sequence shown here is derived from an EMBL/GenBank/DDBJ whole genome shotgun (WGS) entry which is preliminary data.</text>
</comment>
<protein>
    <submittedName>
        <fullName evidence="2">Uncharacterized protein</fullName>
    </submittedName>
</protein>
<dbReference type="Proteomes" id="UP000324222">
    <property type="component" value="Unassembled WGS sequence"/>
</dbReference>
<organism evidence="2 3">
    <name type="scientific">Portunus trituberculatus</name>
    <name type="common">Swimming crab</name>
    <name type="synonym">Neptunus trituberculatus</name>
    <dbReference type="NCBI Taxonomy" id="210409"/>
    <lineage>
        <taxon>Eukaryota</taxon>
        <taxon>Metazoa</taxon>
        <taxon>Ecdysozoa</taxon>
        <taxon>Arthropoda</taxon>
        <taxon>Crustacea</taxon>
        <taxon>Multicrustacea</taxon>
        <taxon>Malacostraca</taxon>
        <taxon>Eumalacostraca</taxon>
        <taxon>Eucarida</taxon>
        <taxon>Decapoda</taxon>
        <taxon>Pleocyemata</taxon>
        <taxon>Brachyura</taxon>
        <taxon>Eubrachyura</taxon>
        <taxon>Portunoidea</taxon>
        <taxon>Portunidae</taxon>
        <taxon>Portuninae</taxon>
        <taxon>Portunus</taxon>
    </lineage>
</organism>
<keyword evidence="1" id="KW-1133">Transmembrane helix</keyword>
<keyword evidence="1" id="KW-0812">Transmembrane</keyword>
<name>A0A5B7H074_PORTR</name>
<keyword evidence="3" id="KW-1185">Reference proteome</keyword>
<dbReference type="EMBL" id="VSRR010022132">
    <property type="protein sequence ID" value="MPC64462.1"/>
    <property type="molecule type" value="Genomic_DNA"/>
</dbReference>
<dbReference type="OrthoDB" id="3200163at2759"/>
<evidence type="ECO:0000313" key="2">
    <source>
        <dbReference type="EMBL" id="MPC64462.1"/>
    </source>
</evidence>
<keyword evidence="1" id="KW-0472">Membrane</keyword>
<dbReference type="AlphaFoldDB" id="A0A5B7H074"/>
<reference evidence="2 3" key="1">
    <citation type="submission" date="2019-05" db="EMBL/GenBank/DDBJ databases">
        <title>Another draft genome of Portunus trituberculatus and its Hox gene families provides insights of decapod evolution.</title>
        <authorList>
            <person name="Jeong J.-H."/>
            <person name="Song I."/>
            <person name="Kim S."/>
            <person name="Choi T."/>
            <person name="Kim D."/>
            <person name="Ryu S."/>
            <person name="Kim W."/>
        </authorList>
    </citation>
    <scope>NUCLEOTIDE SEQUENCE [LARGE SCALE GENOMIC DNA]</scope>
    <source>
        <tissue evidence="2">Muscle</tissue>
    </source>
</reference>
<feature type="transmembrane region" description="Helical" evidence="1">
    <location>
        <begin position="45"/>
        <end position="68"/>
    </location>
</feature>
<evidence type="ECO:0000256" key="1">
    <source>
        <dbReference type="SAM" id="Phobius"/>
    </source>
</evidence>
<evidence type="ECO:0000313" key="3">
    <source>
        <dbReference type="Proteomes" id="UP000324222"/>
    </source>
</evidence>
<gene>
    <name evidence="2" type="ORF">E2C01_058578</name>
</gene>
<proteinExistence type="predicted"/>